<accession>A0AAD7E7J2</accession>
<dbReference type="PRINTS" id="PR00385">
    <property type="entry name" value="P450"/>
</dbReference>
<comment type="subcellular location">
    <subcellularLocation>
        <location evidence="2">Membrane</location>
    </subcellularLocation>
</comment>
<comment type="caution">
    <text evidence="15">The sequence shown here is derived from an EMBL/GenBank/DDBJ whole genome shotgun (WGS) entry which is preliminary data.</text>
</comment>
<dbReference type="GO" id="GO:0016020">
    <property type="term" value="C:membrane"/>
    <property type="evidence" value="ECO:0007669"/>
    <property type="project" value="UniProtKB-SubCell"/>
</dbReference>
<keyword evidence="11" id="KW-0503">Monooxygenase</keyword>
<keyword evidence="8" id="KW-1133">Transmembrane helix</keyword>
<keyword evidence="7 13" id="KW-0479">Metal-binding</keyword>
<keyword evidence="16" id="KW-1185">Reference proteome</keyword>
<keyword evidence="10 13" id="KW-0408">Iron</keyword>
<dbReference type="GO" id="GO:0004497">
    <property type="term" value="F:monooxygenase activity"/>
    <property type="evidence" value="ECO:0007669"/>
    <property type="project" value="UniProtKB-KW"/>
</dbReference>
<keyword evidence="6" id="KW-0812">Transmembrane</keyword>
<dbReference type="EMBL" id="JARIHO010000126">
    <property type="protein sequence ID" value="KAJ7301809.1"/>
    <property type="molecule type" value="Genomic_DNA"/>
</dbReference>
<evidence type="ECO:0000256" key="1">
    <source>
        <dbReference type="ARBA" id="ARBA00001971"/>
    </source>
</evidence>
<keyword evidence="9" id="KW-0560">Oxidoreductase</keyword>
<evidence type="ECO:0000256" key="13">
    <source>
        <dbReference type="PIRSR" id="PIRSR602403-1"/>
    </source>
</evidence>
<evidence type="ECO:0000256" key="10">
    <source>
        <dbReference type="ARBA" id="ARBA00023004"/>
    </source>
</evidence>
<comment type="cofactor">
    <cofactor evidence="1 13">
        <name>heme</name>
        <dbReference type="ChEBI" id="CHEBI:30413"/>
    </cofactor>
</comment>
<name>A0AAD7E7J2_9AGAR</name>
<feature type="binding site" description="axial binding residue" evidence="13">
    <location>
        <position position="465"/>
    </location>
    <ligand>
        <name>heme</name>
        <dbReference type="ChEBI" id="CHEBI:30413"/>
    </ligand>
    <ligandPart>
        <name>Fe</name>
        <dbReference type="ChEBI" id="CHEBI:18248"/>
    </ligandPart>
</feature>
<keyword evidence="5 13" id="KW-0349">Heme</keyword>
<dbReference type="GO" id="GO:0020037">
    <property type="term" value="F:heme binding"/>
    <property type="evidence" value="ECO:0007669"/>
    <property type="project" value="InterPro"/>
</dbReference>
<evidence type="ECO:0000256" key="5">
    <source>
        <dbReference type="ARBA" id="ARBA00022617"/>
    </source>
</evidence>
<evidence type="ECO:0000256" key="14">
    <source>
        <dbReference type="SAM" id="SignalP"/>
    </source>
</evidence>
<evidence type="ECO:0000256" key="12">
    <source>
        <dbReference type="ARBA" id="ARBA00023136"/>
    </source>
</evidence>
<reference evidence="15" key="1">
    <citation type="submission" date="2023-03" db="EMBL/GenBank/DDBJ databases">
        <title>Massive genome expansion in bonnet fungi (Mycena s.s.) driven by repeated elements and novel gene families across ecological guilds.</title>
        <authorList>
            <consortium name="Lawrence Berkeley National Laboratory"/>
            <person name="Harder C.B."/>
            <person name="Miyauchi S."/>
            <person name="Viragh M."/>
            <person name="Kuo A."/>
            <person name="Thoen E."/>
            <person name="Andreopoulos B."/>
            <person name="Lu D."/>
            <person name="Skrede I."/>
            <person name="Drula E."/>
            <person name="Henrissat B."/>
            <person name="Morin E."/>
            <person name="Kohler A."/>
            <person name="Barry K."/>
            <person name="LaButti K."/>
            <person name="Morin E."/>
            <person name="Salamov A."/>
            <person name="Lipzen A."/>
            <person name="Mereny Z."/>
            <person name="Hegedus B."/>
            <person name="Baldrian P."/>
            <person name="Stursova M."/>
            <person name="Weitz H."/>
            <person name="Taylor A."/>
            <person name="Grigoriev I.V."/>
            <person name="Nagy L.G."/>
            <person name="Martin F."/>
            <person name="Kauserud H."/>
        </authorList>
    </citation>
    <scope>NUCLEOTIDE SEQUENCE</scope>
    <source>
        <strain evidence="15">CBHHK002</strain>
    </source>
</reference>
<evidence type="ECO:0000256" key="11">
    <source>
        <dbReference type="ARBA" id="ARBA00023033"/>
    </source>
</evidence>
<dbReference type="PANTHER" id="PTHR24305:SF166">
    <property type="entry name" value="CYTOCHROME P450 12A4, MITOCHONDRIAL-RELATED"/>
    <property type="match status" value="1"/>
</dbReference>
<comment type="pathway">
    <text evidence="3">Secondary metabolite biosynthesis; terpenoid biosynthesis.</text>
</comment>
<dbReference type="InterPro" id="IPR036396">
    <property type="entry name" value="Cyt_P450_sf"/>
</dbReference>
<dbReference type="PRINTS" id="PR00465">
    <property type="entry name" value="EP450IV"/>
</dbReference>
<feature type="chain" id="PRO_5042156732" evidence="14">
    <location>
        <begin position="26"/>
        <end position="523"/>
    </location>
</feature>
<keyword evidence="14" id="KW-0732">Signal</keyword>
<comment type="similarity">
    <text evidence="4">Belongs to the cytochrome P450 family.</text>
</comment>
<protein>
    <submittedName>
        <fullName evidence="15">Cytochrome P450</fullName>
    </submittedName>
</protein>
<evidence type="ECO:0000256" key="7">
    <source>
        <dbReference type="ARBA" id="ARBA00022723"/>
    </source>
</evidence>
<dbReference type="GO" id="GO:0016705">
    <property type="term" value="F:oxidoreductase activity, acting on paired donors, with incorporation or reduction of molecular oxygen"/>
    <property type="evidence" value="ECO:0007669"/>
    <property type="project" value="InterPro"/>
</dbReference>
<evidence type="ECO:0000313" key="16">
    <source>
        <dbReference type="Proteomes" id="UP001218218"/>
    </source>
</evidence>
<dbReference type="GO" id="GO:0005506">
    <property type="term" value="F:iron ion binding"/>
    <property type="evidence" value="ECO:0007669"/>
    <property type="project" value="InterPro"/>
</dbReference>
<dbReference type="Gene3D" id="1.10.630.10">
    <property type="entry name" value="Cytochrome P450"/>
    <property type="match status" value="1"/>
</dbReference>
<gene>
    <name evidence="15" type="ORF">DFH08DRAFT_906356</name>
</gene>
<dbReference type="SUPFAM" id="SSF48264">
    <property type="entry name" value="Cytochrome P450"/>
    <property type="match status" value="1"/>
</dbReference>
<evidence type="ECO:0000256" key="4">
    <source>
        <dbReference type="ARBA" id="ARBA00010617"/>
    </source>
</evidence>
<dbReference type="InterPro" id="IPR002403">
    <property type="entry name" value="Cyt_P450_E_grp-IV"/>
</dbReference>
<sequence>MSGDCAPFLTVLLGIVFWIFKRRFGSPQNVINCIPGPTSSSWLYGNMLELLLSKEYGEHEFQWQERYGPVYSIKGCFGESRLMISDPLAAKYVLNAPIFVFGAAHQKSMNCLFGFGNVVLAQAERHRYLRSLMNPIFSAKRVRASRPNLKERGNKLVDRLESLGLPGNTVDISGELHRAILDVVGDAILGPLPERDVIGDLSQIQRSVLDCISNITKFSQLVYAAVPYIPEFVFRLAMNLPLPTMHLIREHRRITDELGRILVQQKRDNEDSTSDDEFSDLFIRRNSTDSDTGVPDEQIPVHLRTILFAGDDTTGGTLGWVLYRLAQMENYQHALREEIRLATAKGKGDPDYDKMPLLNAMINEVLRLYPAFPLAERMATEDCVLPLSQPIIGIDGSQILEIPIKKGQLFFVAIASYNRLASIWGSDALEFRPSRWLEGDPCKAKGLGLGPHASLLSFLSGPAVCPGWRLAILMIQVFVTELVRKFALSLPENDSVRARFAVTLVAKTADGAPNLPIHIETIA</sequence>
<dbReference type="AlphaFoldDB" id="A0AAD7E7J2"/>
<dbReference type="InterPro" id="IPR001128">
    <property type="entry name" value="Cyt_P450"/>
</dbReference>
<dbReference type="Pfam" id="PF00067">
    <property type="entry name" value="p450"/>
    <property type="match status" value="1"/>
</dbReference>
<proteinExistence type="inferred from homology"/>
<evidence type="ECO:0000256" key="8">
    <source>
        <dbReference type="ARBA" id="ARBA00022989"/>
    </source>
</evidence>
<evidence type="ECO:0000256" key="6">
    <source>
        <dbReference type="ARBA" id="ARBA00022692"/>
    </source>
</evidence>
<dbReference type="InterPro" id="IPR050121">
    <property type="entry name" value="Cytochrome_P450_monoxygenase"/>
</dbReference>
<evidence type="ECO:0000256" key="2">
    <source>
        <dbReference type="ARBA" id="ARBA00004370"/>
    </source>
</evidence>
<feature type="signal peptide" evidence="14">
    <location>
        <begin position="1"/>
        <end position="25"/>
    </location>
</feature>
<dbReference type="Proteomes" id="UP001218218">
    <property type="component" value="Unassembled WGS sequence"/>
</dbReference>
<evidence type="ECO:0000313" key="15">
    <source>
        <dbReference type="EMBL" id="KAJ7301809.1"/>
    </source>
</evidence>
<organism evidence="15 16">
    <name type="scientific">Mycena albidolilacea</name>
    <dbReference type="NCBI Taxonomy" id="1033008"/>
    <lineage>
        <taxon>Eukaryota</taxon>
        <taxon>Fungi</taxon>
        <taxon>Dikarya</taxon>
        <taxon>Basidiomycota</taxon>
        <taxon>Agaricomycotina</taxon>
        <taxon>Agaricomycetes</taxon>
        <taxon>Agaricomycetidae</taxon>
        <taxon>Agaricales</taxon>
        <taxon>Marasmiineae</taxon>
        <taxon>Mycenaceae</taxon>
        <taxon>Mycena</taxon>
    </lineage>
</organism>
<dbReference type="PANTHER" id="PTHR24305">
    <property type="entry name" value="CYTOCHROME P450"/>
    <property type="match status" value="1"/>
</dbReference>
<evidence type="ECO:0000256" key="3">
    <source>
        <dbReference type="ARBA" id="ARBA00004721"/>
    </source>
</evidence>
<keyword evidence="12" id="KW-0472">Membrane</keyword>
<evidence type="ECO:0000256" key="9">
    <source>
        <dbReference type="ARBA" id="ARBA00023002"/>
    </source>
</evidence>